<keyword evidence="1" id="KW-0808">Transferase</keyword>
<dbReference type="InterPro" id="IPR042184">
    <property type="entry name" value="YqeY/Aim41_N"/>
</dbReference>
<dbReference type="InterPro" id="IPR003789">
    <property type="entry name" value="Asn/Gln_tRNA_amidoTrase-B-like"/>
</dbReference>
<name>A0A248JRP2_9PROT</name>
<dbReference type="EMBL" id="CP022110">
    <property type="protein sequence ID" value="ASG21190.1"/>
    <property type="molecule type" value="Genomic_DNA"/>
</dbReference>
<dbReference type="Gene3D" id="1.10.10.410">
    <property type="match status" value="1"/>
</dbReference>
<reference evidence="1 2" key="1">
    <citation type="submission" date="2017-06" db="EMBL/GenBank/DDBJ databases">
        <title>Complete genome sequence of Nitrospirillum amazonense strain CBAmC, an endophytic nitrogen-fixing and plant growth-promoting bacterium, isolated from sugarcane.</title>
        <authorList>
            <person name="Schwab S."/>
            <person name="dos Santos Teixeira K.R."/>
            <person name="Simoes Araujo J.L."/>
            <person name="Soares Vidal M."/>
            <person name="Borges de Freitas H.R."/>
            <person name="Rivello Crivelaro A.L."/>
            <person name="Bueno de Camargo Nunes A."/>
            <person name="dos Santos C.M."/>
            <person name="Palmeira da Silva Rosa D."/>
            <person name="da Silva Padilha D."/>
            <person name="da Silva E."/>
            <person name="Araujo Terra L."/>
            <person name="Soares Mendes V."/>
            <person name="Farinelli L."/>
            <person name="Magalhaes Cruz L."/>
            <person name="Baldani J.I."/>
        </authorList>
    </citation>
    <scope>NUCLEOTIDE SEQUENCE [LARGE SCALE GENOMIC DNA]</scope>
    <source>
        <strain evidence="1 2">CBAmC</strain>
    </source>
</reference>
<dbReference type="RefSeq" id="WP_088871924.1">
    <property type="nucleotide sequence ID" value="NZ_CP022110.1"/>
</dbReference>
<dbReference type="Gene3D" id="1.10.1510.10">
    <property type="entry name" value="Uncharacterised protein YqeY/AIM41 PF09424, N-terminal domain"/>
    <property type="match status" value="1"/>
</dbReference>
<dbReference type="PANTHER" id="PTHR28055">
    <property type="entry name" value="ALTERED INHERITANCE OF MITOCHONDRIA PROTEIN 41, MITOCHONDRIAL"/>
    <property type="match status" value="1"/>
</dbReference>
<protein>
    <submittedName>
        <fullName evidence="1">Glutamyl-tRNA amidotransferase</fullName>
    </submittedName>
</protein>
<dbReference type="KEGG" id="nao:Y958_10430"/>
<sequence length="152" mass="16611">MLRERFTQAMKDAMKAKDTQTLSAVRMIMAELKKRDIDARPKGQMDGIPEAEIGSMLQTMVKQRRESVALYRQGGREELAAQEEAEIAVIMSFLPKQLTDDETKAAIAQAVTDTGAASIKDMGKVMAALKDKYTGQMDFSAVGPLVKAALNG</sequence>
<gene>
    <name evidence="1" type="ORF">Y958_10430</name>
</gene>
<evidence type="ECO:0000313" key="1">
    <source>
        <dbReference type="EMBL" id="ASG21190.1"/>
    </source>
</evidence>
<dbReference type="SUPFAM" id="SSF89095">
    <property type="entry name" value="GatB/YqeY motif"/>
    <property type="match status" value="1"/>
</dbReference>
<dbReference type="GO" id="GO:0016884">
    <property type="term" value="F:carbon-nitrogen ligase activity, with glutamine as amido-N-donor"/>
    <property type="evidence" value="ECO:0007669"/>
    <property type="project" value="InterPro"/>
</dbReference>
<accession>A0A248JRP2</accession>
<dbReference type="AlphaFoldDB" id="A0A248JRP2"/>
<organism evidence="1 2">
    <name type="scientific">Nitrospirillum viridazoti CBAmc</name>
    <dbReference type="NCBI Taxonomy" id="1441467"/>
    <lineage>
        <taxon>Bacteria</taxon>
        <taxon>Pseudomonadati</taxon>
        <taxon>Pseudomonadota</taxon>
        <taxon>Alphaproteobacteria</taxon>
        <taxon>Rhodospirillales</taxon>
        <taxon>Azospirillaceae</taxon>
        <taxon>Nitrospirillum</taxon>
        <taxon>Nitrospirillum viridazoti</taxon>
    </lineage>
</organism>
<proteinExistence type="predicted"/>
<dbReference type="GO" id="GO:0016740">
    <property type="term" value="F:transferase activity"/>
    <property type="evidence" value="ECO:0007669"/>
    <property type="project" value="UniProtKB-KW"/>
</dbReference>
<dbReference type="PANTHER" id="PTHR28055:SF1">
    <property type="entry name" value="ALTERED INHERITANCE OF MITOCHONDRIA PROTEIN 41, MITOCHONDRIAL"/>
    <property type="match status" value="1"/>
</dbReference>
<dbReference type="InterPro" id="IPR023168">
    <property type="entry name" value="GatB_Yqey_C_2"/>
</dbReference>
<dbReference type="InterPro" id="IPR019004">
    <property type="entry name" value="YqeY/Aim41"/>
</dbReference>
<dbReference type="Pfam" id="PF09424">
    <property type="entry name" value="YqeY"/>
    <property type="match status" value="1"/>
</dbReference>
<keyword evidence="2" id="KW-1185">Reference proteome</keyword>
<evidence type="ECO:0000313" key="2">
    <source>
        <dbReference type="Proteomes" id="UP000197153"/>
    </source>
</evidence>
<dbReference type="Proteomes" id="UP000197153">
    <property type="component" value="Chromosome 1"/>
</dbReference>